<sequence>MSDGKPGRGSDQFALRLPDGMRDRIKAAADTNNRSMNAEIVATLERAYPVPKRASDFDKVISQVMADGVTRSIERPDTTVYFSKTEDGRVILDVVDNAEIRDT</sequence>
<evidence type="ECO:0000313" key="3">
    <source>
        <dbReference type="Proteomes" id="UP000198539"/>
    </source>
</evidence>
<protein>
    <submittedName>
        <fullName evidence="2">Arc-like DNA binding domain-containing protein</fullName>
    </submittedName>
</protein>
<dbReference type="SUPFAM" id="SSF47598">
    <property type="entry name" value="Ribbon-helix-helix"/>
    <property type="match status" value="1"/>
</dbReference>
<organism evidence="2 3">
    <name type="scientific">Roseicitreum antarcticum</name>
    <dbReference type="NCBI Taxonomy" id="564137"/>
    <lineage>
        <taxon>Bacteria</taxon>
        <taxon>Pseudomonadati</taxon>
        <taxon>Pseudomonadota</taxon>
        <taxon>Alphaproteobacteria</taxon>
        <taxon>Rhodobacterales</taxon>
        <taxon>Paracoccaceae</taxon>
        <taxon>Roseicitreum</taxon>
    </lineage>
</organism>
<keyword evidence="3" id="KW-1185">Reference proteome</keyword>
<dbReference type="Proteomes" id="UP000198539">
    <property type="component" value="Unassembled WGS sequence"/>
</dbReference>
<dbReference type="Gene3D" id="1.10.1220.10">
    <property type="entry name" value="Met repressor-like"/>
    <property type="match status" value="1"/>
</dbReference>
<dbReference type="Pfam" id="PF03869">
    <property type="entry name" value="Arc"/>
    <property type="match status" value="1"/>
</dbReference>
<dbReference type="InterPro" id="IPR010985">
    <property type="entry name" value="Ribbon_hlx_hlx"/>
</dbReference>
<evidence type="ECO:0000313" key="2">
    <source>
        <dbReference type="EMBL" id="SDX21274.1"/>
    </source>
</evidence>
<feature type="domain" description="Arc-like DNA binding" evidence="1">
    <location>
        <begin position="8"/>
        <end position="47"/>
    </location>
</feature>
<dbReference type="InterPro" id="IPR005569">
    <property type="entry name" value="Arc_DNA-bd_dom"/>
</dbReference>
<dbReference type="OrthoDB" id="6890552at2"/>
<dbReference type="GO" id="GO:0003677">
    <property type="term" value="F:DNA binding"/>
    <property type="evidence" value="ECO:0007669"/>
    <property type="project" value="InterPro"/>
</dbReference>
<dbReference type="GO" id="GO:0006355">
    <property type="term" value="P:regulation of DNA-templated transcription"/>
    <property type="evidence" value="ECO:0007669"/>
    <property type="project" value="InterPro"/>
</dbReference>
<dbReference type="AlphaFoldDB" id="A0A1H2ZWN0"/>
<dbReference type="STRING" id="564137.SAMN04488238_10686"/>
<dbReference type="InterPro" id="IPR013321">
    <property type="entry name" value="Arc_rbn_hlx_hlx"/>
</dbReference>
<reference evidence="2 3" key="1">
    <citation type="submission" date="2016-10" db="EMBL/GenBank/DDBJ databases">
        <authorList>
            <person name="de Groot N.N."/>
        </authorList>
    </citation>
    <scope>NUCLEOTIDE SEQUENCE [LARGE SCALE GENOMIC DNA]</scope>
    <source>
        <strain evidence="2 3">CGMCC 1.8894</strain>
    </source>
</reference>
<dbReference type="RefSeq" id="WP_092889479.1">
    <property type="nucleotide sequence ID" value="NZ_CP061498.1"/>
</dbReference>
<evidence type="ECO:0000259" key="1">
    <source>
        <dbReference type="Pfam" id="PF03869"/>
    </source>
</evidence>
<gene>
    <name evidence="2" type="ORF">SAMN04488238_10686</name>
</gene>
<accession>A0A1H2ZWN0</accession>
<proteinExistence type="predicted"/>
<name>A0A1H2ZWN0_9RHOB</name>
<dbReference type="EMBL" id="FNOM01000006">
    <property type="protein sequence ID" value="SDX21274.1"/>
    <property type="molecule type" value="Genomic_DNA"/>
</dbReference>